<keyword evidence="11" id="KW-0175">Coiled coil</keyword>
<evidence type="ECO:0000256" key="6">
    <source>
        <dbReference type="ARBA" id="ARBA00023242"/>
    </source>
</evidence>
<dbReference type="GO" id="GO:0005634">
    <property type="term" value="C:nucleus"/>
    <property type="evidence" value="ECO:0007669"/>
    <property type="project" value="UniProtKB-SubCell"/>
</dbReference>
<dbReference type="InterPro" id="IPR009057">
    <property type="entry name" value="Homeodomain-like_sf"/>
</dbReference>
<dbReference type="OrthoDB" id="6159439at2759"/>
<dbReference type="InterPro" id="IPR003106">
    <property type="entry name" value="Leu_zip_homeo"/>
</dbReference>
<dbReference type="InterPro" id="IPR000047">
    <property type="entry name" value="HTH_motif"/>
</dbReference>
<dbReference type="InterPro" id="IPR017970">
    <property type="entry name" value="Homeobox_CS"/>
</dbReference>
<keyword evidence="4 8" id="KW-0371">Homeobox</keyword>
<evidence type="ECO:0000313" key="15">
    <source>
        <dbReference type="RefSeq" id="XP_022735919.1"/>
    </source>
</evidence>
<evidence type="ECO:0000259" key="13">
    <source>
        <dbReference type="PROSITE" id="PS50071"/>
    </source>
</evidence>
<comment type="similarity">
    <text evidence="7 10">Belongs to the HD-ZIP homeobox family. Class I subfamily.</text>
</comment>
<dbReference type="PANTHER" id="PTHR24326">
    <property type="entry name" value="HOMEOBOX-LEUCINE ZIPPER PROTEIN"/>
    <property type="match status" value="1"/>
</dbReference>
<dbReference type="SUPFAM" id="SSF46689">
    <property type="entry name" value="Homeodomain-like"/>
    <property type="match status" value="1"/>
</dbReference>
<dbReference type="Pfam" id="PF02183">
    <property type="entry name" value="HALZ"/>
    <property type="match status" value="1"/>
</dbReference>
<dbReference type="InterPro" id="IPR045224">
    <property type="entry name" value="HDZip_class_I_plant"/>
</dbReference>
<evidence type="ECO:0000256" key="2">
    <source>
        <dbReference type="ARBA" id="ARBA00023015"/>
    </source>
</evidence>
<organism evidence="14 15">
    <name type="scientific">Durio zibethinus</name>
    <name type="common">Durian</name>
    <dbReference type="NCBI Taxonomy" id="66656"/>
    <lineage>
        <taxon>Eukaryota</taxon>
        <taxon>Viridiplantae</taxon>
        <taxon>Streptophyta</taxon>
        <taxon>Embryophyta</taxon>
        <taxon>Tracheophyta</taxon>
        <taxon>Spermatophyta</taxon>
        <taxon>Magnoliopsida</taxon>
        <taxon>eudicotyledons</taxon>
        <taxon>Gunneridae</taxon>
        <taxon>Pentapetalae</taxon>
        <taxon>rosids</taxon>
        <taxon>malvids</taxon>
        <taxon>Malvales</taxon>
        <taxon>Malvaceae</taxon>
        <taxon>Helicteroideae</taxon>
        <taxon>Durio</taxon>
    </lineage>
</organism>
<evidence type="ECO:0000313" key="14">
    <source>
        <dbReference type="Proteomes" id="UP000515121"/>
    </source>
</evidence>
<dbReference type="GO" id="GO:0000981">
    <property type="term" value="F:DNA-binding transcription factor activity, RNA polymerase II-specific"/>
    <property type="evidence" value="ECO:0007669"/>
    <property type="project" value="UniProtKB-UniRule"/>
</dbReference>
<evidence type="ECO:0000256" key="11">
    <source>
        <dbReference type="SAM" id="Coils"/>
    </source>
</evidence>
<keyword evidence="5 10" id="KW-0804">Transcription</keyword>
<evidence type="ECO:0000256" key="9">
    <source>
        <dbReference type="RuleBase" id="RU000682"/>
    </source>
</evidence>
<dbReference type="Pfam" id="PF00046">
    <property type="entry name" value="Homeodomain"/>
    <property type="match status" value="1"/>
</dbReference>
<evidence type="ECO:0000256" key="5">
    <source>
        <dbReference type="ARBA" id="ARBA00023163"/>
    </source>
</evidence>
<dbReference type="Gene3D" id="1.10.10.60">
    <property type="entry name" value="Homeodomain-like"/>
    <property type="match status" value="1"/>
</dbReference>
<dbReference type="SMART" id="SM00389">
    <property type="entry name" value="HOX"/>
    <property type="match status" value="1"/>
</dbReference>
<evidence type="ECO:0000256" key="7">
    <source>
        <dbReference type="ARBA" id="ARBA00025748"/>
    </source>
</evidence>
<keyword evidence="14" id="KW-1185">Reference proteome</keyword>
<comment type="subcellular location">
    <subcellularLocation>
        <location evidence="1 8 9">Nucleus</location>
    </subcellularLocation>
</comment>
<name>A0A6P5Y642_DURZI</name>
<feature type="region of interest" description="Disordered" evidence="12">
    <location>
        <begin position="202"/>
        <end position="224"/>
    </location>
</feature>
<evidence type="ECO:0000256" key="12">
    <source>
        <dbReference type="SAM" id="MobiDB-lite"/>
    </source>
</evidence>
<dbReference type="Proteomes" id="UP000515121">
    <property type="component" value="Unplaced"/>
</dbReference>
<keyword evidence="2 10" id="KW-0805">Transcription regulation</keyword>
<dbReference type="PANTHER" id="PTHR24326:SF606">
    <property type="entry name" value="HOMEOBOX-LEUCINE ZIPPER PROTEIN ATHB-54"/>
    <property type="match status" value="1"/>
</dbReference>
<dbReference type="RefSeq" id="XP_022735919.1">
    <property type="nucleotide sequence ID" value="XM_022880184.1"/>
</dbReference>
<evidence type="ECO:0000256" key="10">
    <source>
        <dbReference type="RuleBase" id="RU369038"/>
    </source>
</evidence>
<feature type="coiled-coil region" evidence="11">
    <location>
        <begin position="142"/>
        <end position="197"/>
    </location>
</feature>
<dbReference type="PRINTS" id="PR00031">
    <property type="entry name" value="HTHREPRESSR"/>
</dbReference>
<dbReference type="InterPro" id="IPR001356">
    <property type="entry name" value="HD"/>
</dbReference>
<reference evidence="15" key="1">
    <citation type="submission" date="2025-08" db="UniProtKB">
        <authorList>
            <consortium name="RefSeq"/>
        </authorList>
    </citation>
    <scope>IDENTIFICATION</scope>
    <source>
        <tissue evidence="15">Fruit stalk</tissue>
    </source>
</reference>
<keyword evidence="6 8" id="KW-0539">Nucleus</keyword>
<dbReference type="GO" id="GO:0045893">
    <property type="term" value="P:positive regulation of DNA-templated transcription"/>
    <property type="evidence" value="ECO:0007669"/>
    <property type="project" value="TreeGrafter"/>
</dbReference>
<evidence type="ECO:0000256" key="8">
    <source>
        <dbReference type="PROSITE-ProRule" id="PRU00108"/>
    </source>
</evidence>
<dbReference type="AlphaFoldDB" id="A0A6P5Y642"/>
<feature type="DNA-binding region" description="Homeobox" evidence="8">
    <location>
        <begin position="92"/>
        <end position="151"/>
    </location>
</feature>
<gene>
    <name evidence="15" type="primary">LOC111289274</name>
</gene>
<dbReference type="GO" id="GO:0000976">
    <property type="term" value="F:transcription cis-regulatory region binding"/>
    <property type="evidence" value="ECO:0007669"/>
    <property type="project" value="UniProtKB-ARBA"/>
</dbReference>
<protein>
    <recommendedName>
        <fullName evidence="10">Homeobox-leucine zipper protein</fullName>
    </recommendedName>
    <alternativeName>
        <fullName evidence="10">HD-ZIP protein</fullName>
    </alternativeName>
    <alternativeName>
        <fullName evidence="10">Homeodomain transcription factor</fullName>
    </alternativeName>
</protein>
<evidence type="ECO:0000256" key="4">
    <source>
        <dbReference type="ARBA" id="ARBA00023155"/>
    </source>
</evidence>
<accession>A0A6P5Y642</accession>
<proteinExistence type="inferred from homology"/>
<dbReference type="CDD" id="cd00086">
    <property type="entry name" value="homeodomain"/>
    <property type="match status" value="1"/>
</dbReference>
<dbReference type="PROSITE" id="PS50071">
    <property type="entry name" value="HOMEOBOX_2"/>
    <property type="match status" value="1"/>
</dbReference>
<evidence type="ECO:0000256" key="3">
    <source>
        <dbReference type="ARBA" id="ARBA00023125"/>
    </source>
</evidence>
<evidence type="ECO:0000256" key="1">
    <source>
        <dbReference type="ARBA" id="ARBA00004123"/>
    </source>
</evidence>
<dbReference type="GeneID" id="111289274"/>
<dbReference type="PROSITE" id="PS00027">
    <property type="entry name" value="HOMEOBOX_1"/>
    <property type="match status" value="1"/>
</dbReference>
<sequence length="333" mass="37819">MAGGRVYPSNTSTAGGSNNLSVLLQSQRVPYSSEPLDPLFIPSSSPSFLVSGTRSMVSFEDVHGTNSAYRSFFRTFDQEENGDEDLDEYVHQPEKKRRLTVDQVQFLEKSFEVENKLEPERKIQLAKDLGLKPRQVAIWFQNRRARCKTKQLEKDYDTLQASYNSLKADYGNLLKEKDKLKEEVLQLTDKLLMKEKEKRNYELSDVNTLSQEPPEKSVAAETASEGEESKVSLVAYKQEDISYAKSDIFDSDSPHYTDGVHSSLLEAADSSYPFEPDQSDLSQDEEDNLSKVLLHPPSYIFPKLEDDDYSDPPASSCNSGFPVEDHAFWSWAY</sequence>
<comment type="function">
    <text evidence="10">Transcription factor.</text>
</comment>
<feature type="region of interest" description="Disordered" evidence="12">
    <location>
        <begin position="270"/>
        <end position="289"/>
    </location>
</feature>
<feature type="domain" description="Homeobox" evidence="13">
    <location>
        <begin position="90"/>
        <end position="150"/>
    </location>
</feature>
<dbReference type="KEGG" id="dzi:111289274"/>
<keyword evidence="3 8" id="KW-0238">DNA-binding</keyword>
<dbReference type="FunFam" id="1.10.10.60:FF:000144">
    <property type="entry name" value="homeobox-leucine zipper protein ATHB-6-like"/>
    <property type="match status" value="1"/>
</dbReference>